<dbReference type="Proteomes" id="UP000634136">
    <property type="component" value="Unassembled WGS sequence"/>
</dbReference>
<organism evidence="1 2">
    <name type="scientific">Senna tora</name>
    <dbReference type="NCBI Taxonomy" id="362788"/>
    <lineage>
        <taxon>Eukaryota</taxon>
        <taxon>Viridiplantae</taxon>
        <taxon>Streptophyta</taxon>
        <taxon>Embryophyta</taxon>
        <taxon>Tracheophyta</taxon>
        <taxon>Spermatophyta</taxon>
        <taxon>Magnoliopsida</taxon>
        <taxon>eudicotyledons</taxon>
        <taxon>Gunneridae</taxon>
        <taxon>Pentapetalae</taxon>
        <taxon>rosids</taxon>
        <taxon>fabids</taxon>
        <taxon>Fabales</taxon>
        <taxon>Fabaceae</taxon>
        <taxon>Caesalpinioideae</taxon>
        <taxon>Cassia clade</taxon>
        <taxon>Senna</taxon>
    </lineage>
</organism>
<keyword evidence="2" id="KW-1185">Reference proteome</keyword>
<dbReference type="AlphaFoldDB" id="A0A834SXB0"/>
<sequence length="32" mass="3546">MRDSLNILVHFSLATTAAELRVVWTADALPFS</sequence>
<gene>
    <name evidence="1" type="ORF">G2W53_044355</name>
</gene>
<accession>A0A834SXB0</accession>
<proteinExistence type="predicted"/>
<reference evidence="1" key="1">
    <citation type="submission" date="2020-09" db="EMBL/GenBank/DDBJ databases">
        <title>Genome-Enabled Discovery of Anthraquinone Biosynthesis in Senna tora.</title>
        <authorList>
            <person name="Kang S.-H."/>
            <person name="Pandey R.P."/>
            <person name="Lee C.-M."/>
            <person name="Sim J.-S."/>
            <person name="Jeong J.-T."/>
            <person name="Choi B.-S."/>
            <person name="Jung M."/>
            <person name="Ginzburg D."/>
            <person name="Zhao K."/>
            <person name="Won S.Y."/>
            <person name="Oh T.-J."/>
            <person name="Yu Y."/>
            <person name="Kim N.-H."/>
            <person name="Lee O.R."/>
            <person name="Lee T.-H."/>
            <person name="Bashyal P."/>
            <person name="Kim T.-S."/>
            <person name="Lee W.-H."/>
            <person name="Kawkins C."/>
            <person name="Kim C.-K."/>
            <person name="Kim J.S."/>
            <person name="Ahn B.O."/>
            <person name="Rhee S.Y."/>
            <person name="Sohng J.K."/>
        </authorList>
    </citation>
    <scope>NUCLEOTIDE SEQUENCE</scope>
    <source>
        <tissue evidence="1">Leaf</tissue>
    </source>
</reference>
<dbReference type="EMBL" id="JAAIUW010000013">
    <property type="protein sequence ID" value="KAF7805244.1"/>
    <property type="molecule type" value="Genomic_DNA"/>
</dbReference>
<name>A0A834SXB0_9FABA</name>
<evidence type="ECO:0000313" key="2">
    <source>
        <dbReference type="Proteomes" id="UP000634136"/>
    </source>
</evidence>
<evidence type="ECO:0000313" key="1">
    <source>
        <dbReference type="EMBL" id="KAF7805244.1"/>
    </source>
</evidence>
<comment type="caution">
    <text evidence="1">The sequence shown here is derived from an EMBL/GenBank/DDBJ whole genome shotgun (WGS) entry which is preliminary data.</text>
</comment>
<protein>
    <submittedName>
        <fullName evidence="1">Uncharacterized protein</fullName>
    </submittedName>
</protein>